<dbReference type="Proteomes" id="UP000254701">
    <property type="component" value="Unassembled WGS sequence"/>
</dbReference>
<dbReference type="GO" id="GO:0004674">
    <property type="term" value="F:protein serine/threonine kinase activity"/>
    <property type="evidence" value="ECO:0007669"/>
    <property type="project" value="UniProtKB-EC"/>
</dbReference>
<dbReference type="EC" id="2.7.11.1" evidence="4"/>
<dbReference type="InterPro" id="IPR012893">
    <property type="entry name" value="HipA-like_C"/>
</dbReference>
<evidence type="ECO:0000256" key="1">
    <source>
        <dbReference type="ARBA" id="ARBA00022679"/>
    </source>
</evidence>
<evidence type="ECO:0000259" key="3">
    <source>
        <dbReference type="Pfam" id="PF07804"/>
    </source>
</evidence>
<proteinExistence type="predicted"/>
<evidence type="ECO:0000256" key="2">
    <source>
        <dbReference type="ARBA" id="ARBA00022777"/>
    </source>
</evidence>
<accession>A0A381IL43</accession>
<protein>
    <submittedName>
        <fullName evidence="4">Serine/threonine-protein kinase HipA</fullName>
        <ecNumber evidence="4">2.7.11.1</ecNumber>
    </submittedName>
</protein>
<name>A0A381IL43_AMIAI</name>
<evidence type="ECO:0000313" key="4">
    <source>
        <dbReference type="EMBL" id="SUY28199.1"/>
    </source>
</evidence>
<gene>
    <name evidence="4" type="primary">hipA</name>
    <name evidence="4" type="ORF">NCTC10684_05025</name>
</gene>
<evidence type="ECO:0000313" key="5">
    <source>
        <dbReference type="Proteomes" id="UP000254701"/>
    </source>
</evidence>
<keyword evidence="1 4" id="KW-0808">Transferase</keyword>
<dbReference type="EMBL" id="UFSM01000002">
    <property type="protein sequence ID" value="SUY28199.1"/>
    <property type="molecule type" value="Genomic_DNA"/>
</dbReference>
<reference evidence="4 5" key="1">
    <citation type="submission" date="2018-06" db="EMBL/GenBank/DDBJ databases">
        <authorList>
            <consortium name="Pathogen Informatics"/>
            <person name="Doyle S."/>
        </authorList>
    </citation>
    <scope>NUCLEOTIDE SEQUENCE [LARGE SCALE GENOMIC DNA]</scope>
    <source>
        <strain evidence="4 5">NCTC10684</strain>
    </source>
</reference>
<feature type="domain" description="HipA-like C-terminal" evidence="3">
    <location>
        <begin position="22"/>
        <end position="106"/>
    </location>
</feature>
<keyword evidence="2 4" id="KW-0418">Kinase</keyword>
<dbReference type="Pfam" id="PF07804">
    <property type="entry name" value="HipA_C"/>
    <property type="match status" value="1"/>
</dbReference>
<sequence>MPIEPIGPFRPPRARRLPVFESIFLGPGGRFRMTPLYDVLTAQPSLDQGQVPRKKFKLAMSVGKTRHYAIHDIVPRHFMQTADIAGVGTPTMKAIFEDIQANAERQAQAVNTSMPCNFPDQLMTATMAAISPRVRLIAGAMATDSHR</sequence>
<dbReference type="AlphaFoldDB" id="A0A381IL43"/>
<organism evidence="4 5">
    <name type="scientific">Aminobacter aminovorans</name>
    <name type="common">Chelatobacter heintzii</name>
    <dbReference type="NCBI Taxonomy" id="83263"/>
    <lineage>
        <taxon>Bacteria</taxon>
        <taxon>Pseudomonadati</taxon>
        <taxon>Pseudomonadota</taxon>
        <taxon>Alphaproteobacteria</taxon>
        <taxon>Hyphomicrobiales</taxon>
        <taxon>Phyllobacteriaceae</taxon>
        <taxon>Aminobacter</taxon>
    </lineage>
</organism>